<feature type="domain" description="DUF7962" evidence="1">
    <location>
        <begin position="41"/>
        <end position="145"/>
    </location>
</feature>
<dbReference type="GeneID" id="41988462"/>
<comment type="caution">
    <text evidence="2">The sequence shown here is derived from an EMBL/GenBank/DDBJ whole genome shotgun (WGS) entry which is preliminary data.</text>
</comment>
<organism evidence="2 3">
    <name type="scientific">Lachnellula hyalina</name>
    <dbReference type="NCBI Taxonomy" id="1316788"/>
    <lineage>
        <taxon>Eukaryota</taxon>
        <taxon>Fungi</taxon>
        <taxon>Dikarya</taxon>
        <taxon>Ascomycota</taxon>
        <taxon>Pezizomycotina</taxon>
        <taxon>Leotiomycetes</taxon>
        <taxon>Helotiales</taxon>
        <taxon>Lachnaceae</taxon>
        <taxon>Lachnellula</taxon>
    </lineage>
</organism>
<dbReference type="Gene3D" id="3.40.30.110">
    <property type="match status" value="1"/>
</dbReference>
<reference evidence="2 3" key="1">
    <citation type="submission" date="2018-05" db="EMBL/GenBank/DDBJ databases">
        <title>Genome sequencing and assembly of the regulated plant pathogen Lachnellula willkommii and related sister species for the development of diagnostic species identification markers.</title>
        <authorList>
            <person name="Giroux E."/>
            <person name="Bilodeau G."/>
        </authorList>
    </citation>
    <scope>NUCLEOTIDE SEQUENCE [LARGE SCALE GENOMIC DNA]</scope>
    <source>
        <strain evidence="2 3">CBS 185.66</strain>
    </source>
</reference>
<name>A0A8H8TWC5_9HELO</name>
<evidence type="ECO:0000313" key="2">
    <source>
        <dbReference type="EMBL" id="TVY22777.1"/>
    </source>
</evidence>
<dbReference type="RefSeq" id="XP_031001565.1">
    <property type="nucleotide sequence ID" value="XM_031153184.1"/>
</dbReference>
<evidence type="ECO:0000313" key="3">
    <source>
        <dbReference type="Proteomes" id="UP000431533"/>
    </source>
</evidence>
<dbReference type="InterPro" id="IPR058268">
    <property type="entry name" value="DUF7962"/>
</dbReference>
<protein>
    <recommendedName>
        <fullName evidence="1">DUF7962 domain-containing protein</fullName>
    </recommendedName>
</protein>
<dbReference type="EMBL" id="QGMH01000230">
    <property type="protein sequence ID" value="TVY22777.1"/>
    <property type="molecule type" value="Genomic_DNA"/>
</dbReference>
<keyword evidence="3" id="KW-1185">Reference proteome</keyword>
<sequence length="246" mass="26921">KLSLLYPPSAAHPSISPSSPSARTLQALLESWVVDAGLFARAGQLIPADMPLMQDPVFVRDREDYTGRSWSKRALEKARPEALVEVRAGFEVLESRLLGDGRTVWVPHWLRSLKGALPSNYISATQFPLTFAWIQRFDSAAKAAASSSPRAPKITPEEALDIVGRGSFPEPEGDVEVNDPSGLKKGDEIEVWPIDTGFNHRDKGRLVKLDGAEIVIEGKTVKGGAIRIHCPRHGFRVRKVAGDAKL</sequence>
<accession>A0A8H8TWC5</accession>
<dbReference type="Proteomes" id="UP000431533">
    <property type="component" value="Unassembled WGS sequence"/>
</dbReference>
<feature type="non-terminal residue" evidence="2">
    <location>
        <position position="1"/>
    </location>
</feature>
<proteinExistence type="predicted"/>
<dbReference type="OrthoDB" id="202840at2759"/>
<dbReference type="AlphaFoldDB" id="A0A8H8TWC5"/>
<dbReference type="Pfam" id="PF25907">
    <property type="entry name" value="DUF7962"/>
    <property type="match status" value="1"/>
</dbReference>
<gene>
    <name evidence="2" type="ORF">LHYA1_G008264</name>
</gene>
<evidence type="ECO:0000259" key="1">
    <source>
        <dbReference type="Pfam" id="PF25907"/>
    </source>
</evidence>